<feature type="region of interest" description="Disordered" evidence="4">
    <location>
        <begin position="171"/>
        <end position="261"/>
    </location>
</feature>
<evidence type="ECO:0000313" key="6">
    <source>
        <dbReference type="Proteomes" id="UP000730481"/>
    </source>
</evidence>
<comment type="caution">
    <text evidence="5">The sequence shown here is derived from an EMBL/GenBank/DDBJ whole genome shotgun (WGS) entry which is preliminary data.</text>
</comment>
<dbReference type="SUPFAM" id="SSF50249">
    <property type="entry name" value="Nucleic acid-binding proteins"/>
    <property type="match status" value="1"/>
</dbReference>
<feature type="compositionally biased region" description="Polar residues" evidence="4">
    <location>
        <begin position="309"/>
        <end position="320"/>
    </location>
</feature>
<feature type="compositionally biased region" description="Polar residues" evidence="4">
    <location>
        <begin position="111"/>
        <end position="148"/>
    </location>
</feature>
<dbReference type="InterPro" id="IPR012340">
    <property type="entry name" value="NA-bd_OB-fold"/>
</dbReference>
<accession>A0A9P5ACU1</accession>
<gene>
    <name evidence="5" type="ORF">FBEOM_9663</name>
</gene>
<dbReference type="Pfam" id="PF08661">
    <property type="entry name" value="Rep_fac-A_3"/>
    <property type="match status" value="1"/>
</dbReference>
<dbReference type="GO" id="GO:0006281">
    <property type="term" value="P:DNA repair"/>
    <property type="evidence" value="ECO:0007669"/>
    <property type="project" value="InterPro"/>
</dbReference>
<reference evidence="5" key="1">
    <citation type="journal article" date="2017" name="Mycologia">
        <title>Fusarium algeriense, sp. nov., a novel toxigenic crown rot pathogen of durum wheat from Algeria is nested in the Fusarium burgessii species complex.</title>
        <authorList>
            <person name="Laraba I."/>
            <person name="Keddad A."/>
            <person name="Boureghda H."/>
            <person name="Abdallah N."/>
            <person name="Vaughan M.M."/>
            <person name="Proctor R.H."/>
            <person name="Busman M."/>
            <person name="O'Donnell K."/>
        </authorList>
    </citation>
    <scope>NUCLEOTIDE SEQUENCE</scope>
    <source>
        <strain evidence="5">NRRL 25174</strain>
    </source>
</reference>
<evidence type="ECO:0000256" key="3">
    <source>
        <dbReference type="ARBA" id="ARBA00023242"/>
    </source>
</evidence>
<dbReference type="GO" id="GO:0006260">
    <property type="term" value="P:DNA replication"/>
    <property type="evidence" value="ECO:0007669"/>
    <property type="project" value="InterPro"/>
</dbReference>
<comment type="similarity">
    <text evidence="2">Belongs to the replication factor A protein 3 family.</text>
</comment>
<dbReference type="GO" id="GO:0006310">
    <property type="term" value="P:DNA recombination"/>
    <property type="evidence" value="ECO:0007669"/>
    <property type="project" value="InterPro"/>
</dbReference>
<comment type="subcellular location">
    <subcellularLocation>
        <location evidence="1">Nucleus</location>
    </subcellularLocation>
</comment>
<dbReference type="CDD" id="cd04479">
    <property type="entry name" value="RPA3"/>
    <property type="match status" value="1"/>
</dbReference>
<proteinExistence type="inferred from homology"/>
<feature type="compositionally biased region" description="Polar residues" evidence="4">
    <location>
        <begin position="171"/>
        <end position="180"/>
    </location>
</feature>
<dbReference type="InterPro" id="IPR013970">
    <property type="entry name" value="Rfa2"/>
</dbReference>
<feature type="region of interest" description="Disordered" evidence="4">
    <location>
        <begin position="278"/>
        <end position="340"/>
    </location>
</feature>
<keyword evidence="3" id="KW-0539">Nucleus</keyword>
<name>A0A9P5ACU1_9HYPO</name>
<dbReference type="GO" id="GO:0031981">
    <property type="term" value="C:nuclear lumen"/>
    <property type="evidence" value="ECO:0007669"/>
    <property type="project" value="UniProtKB-ARBA"/>
</dbReference>
<feature type="compositionally biased region" description="Polar residues" evidence="4">
    <location>
        <begin position="190"/>
        <end position="209"/>
    </location>
</feature>
<evidence type="ECO:0000256" key="1">
    <source>
        <dbReference type="ARBA" id="ARBA00004123"/>
    </source>
</evidence>
<evidence type="ECO:0000256" key="2">
    <source>
        <dbReference type="ARBA" id="ARBA00009761"/>
    </source>
</evidence>
<organism evidence="5 6">
    <name type="scientific">Fusarium beomiforme</name>
    <dbReference type="NCBI Taxonomy" id="44412"/>
    <lineage>
        <taxon>Eukaryota</taxon>
        <taxon>Fungi</taxon>
        <taxon>Dikarya</taxon>
        <taxon>Ascomycota</taxon>
        <taxon>Pezizomycotina</taxon>
        <taxon>Sordariomycetes</taxon>
        <taxon>Hypocreomycetidae</taxon>
        <taxon>Hypocreales</taxon>
        <taxon>Nectriaceae</taxon>
        <taxon>Fusarium</taxon>
        <taxon>Fusarium burgessii species complex</taxon>
    </lineage>
</organism>
<dbReference type="AlphaFoldDB" id="A0A9P5ACU1"/>
<feature type="compositionally biased region" description="Polar residues" evidence="4">
    <location>
        <begin position="224"/>
        <end position="261"/>
    </location>
</feature>
<keyword evidence="6" id="KW-1185">Reference proteome</keyword>
<dbReference type="GO" id="GO:0003677">
    <property type="term" value="F:DNA binding"/>
    <property type="evidence" value="ECO:0007669"/>
    <property type="project" value="InterPro"/>
</dbReference>
<dbReference type="OrthoDB" id="188186at2759"/>
<evidence type="ECO:0000313" key="5">
    <source>
        <dbReference type="EMBL" id="KAF4336455.1"/>
    </source>
</evidence>
<feature type="region of interest" description="Disordered" evidence="4">
    <location>
        <begin position="111"/>
        <end position="151"/>
    </location>
</feature>
<dbReference type="Gene3D" id="2.40.50.140">
    <property type="entry name" value="Nucleic acid-binding proteins"/>
    <property type="match status" value="1"/>
</dbReference>
<evidence type="ECO:0000256" key="4">
    <source>
        <dbReference type="SAM" id="MobiDB-lite"/>
    </source>
</evidence>
<protein>
    <submittedName>
        <fullName evidence="5">Replication factor A 3</fullName>
    </submittedName>
</protein>
<dbReference type="Proteomes" id="UP000730481">
    <property type="component" value="Unassembled WGS sequence"/>
</dbReference>
<sequence length="371" mass="40318">MSEQLSTPRITAAYLDNFVGRVVMLVGKVTQLRGDQATLDSEGTVTVLLNRDAHLTNGNAVQVIGKVNPDLSIKVLTSRDLGAGVDHGPYQSTKAYTPRVAMVWTSPSKTAAVTPPARQQQASFSDQHGKSNSPLDSASAETIRSSRSLHSDAKRLQCHTYSIHDLARPTTATSFTTSGSDMILGRDQSRTSTPLYSSGPTHISQTPTPSLDALLPSPPEDTVSRTYSTEMSRRSSISAQPNHRYSNSQAYDQQSTQESYIQSAQPYTPLTYSPLSMSSASLLPSPPMTQEDQDQDQFSSHGPLMSPAFSPSSHRPSGTNRHPAVTKNTKSDPEESDLFDSVLEGIGRIHVSMNQDDAGRWRIKRTSDENP</sequence>
<reference evidence="5" key="2">
    <citation type="submission" date="2020-02" db="EMBL/GenBank/DDBJ databases">
        <title>Identification and distribution of gene clusters putatively required for synthesis of sphingolipid metabolism inhibitors in phylogenetically diverse species of the filamentous fungus Fusarium.</title>
        <authorList>
            <person name="Kim H.-S."/>
            <person name="Busman M."/>
            <person name="Brown D.W."/>
            <person name="Divon H."/>
            <person name="Uhlig S."/>
            <person name="Proctor R.H."/>
        </authorList>
    </citation>
    <scope>NUCLEOTIDE SEQUENCE</scope>
    <source>
        <strain evidence="5">NRRL 25174</strain>
    </source>
</reference>
<dbReference type="EMBL" id="PVQB02000496">
    <property type="protein sequence ID" value="KAF4336455.1"/>
    <property type="molecule type" value="Genomic_DNA"/>
</dbReference>